<evidence type="ECO:0000256" key="1">
    <source>
        <dbReference type="SAM" id="MobiDB-lite"/>
    </source>
</evidence>
<reference evidence="2 3" key="1">
    <citation type="submission" date="2016-03" db="EMBL/GenBank/DDBJ databases">
        <title>Cyphomyrmex costatus WGS genome.</title>
        <authorList>
            <person name="Nygaard S."/>
            <person name="Hu H."/>
            <person name="Boomsma J."/>
            <person name="Zhang G."/>
        </authorList>
    </citation>
    <scope>NUCLEOTIDE SEQUENCE [LARGE SCALE GENOMIC DNA]</scope>
    <source>
        <strain evidence="2">MS0001</strain>
        <tissue evidence="2">Whole body</tissue>
    </source>
</reference>
<feature type="compositionally biased region" description="Basic and acidic residues" evidence="1">
    <location>
        <begin position="59"/>
        <end position="84"/>
    </location>
</feature>
<organism evidence="2 3">
    <name type="scientific">Cyphomyrmex costatus</name>
    <dbReference type="NCBI Taxonomy" id="456900"/>
    <lineage>
        <taxon>Eukaryota</taxon>
        <taxon>Metazoa</taxon>
        <taxon>Ecdysozoa</taxon>
        <taxon>Arthropoda</taxon>
        <taxon>Hexapoda</taxon>
        <taxon>Insecta</taxon>
        <taxon>Pterygota</taxon>
        <taxon>Neoptera</taxon>
        <taxon>Endopterygota</taxon>
        <taxon>Hymenoptera</taxon>
        <taxon>Apocrita</taxon>
        <taxon>Aculeata</taxon>
        <taxon>Formicoidea</taxon>
        <taxon>Formicidae</taxon>
        <taxon>Myrmicinae</taxon>
        <taxon>Cyphomyrmex</taxon>
    </lineage>
</organism>
<name>A0A195C8V1_9HYME</name>
<protein>
    <submittedName>
        <fullName evidence="2">Uncharacterized protein</fullName>
    </submittedName>
</protein>
<proteinExistence type="predicted"/>
<gene>
    <name evidence="2" type="ORF">ALC62_12233</name>
</gene>
<evidence type="ECO:0000313" key="2">
    <source>
        <dbReference type="EMBL" id="KYM97125.1"/>
    </source>
</evidence>
<keyword evidence="3" id="KW-1185">Reference proteome</keyword>
<feature type="region of interest" description="Disordered" evidence="1">
    <location>
        <begin position="52"/>
        <end position="84"/>
    </location>
</feature>
<dbReference type="EMBL" id="KQ978081">
    <property type="protein sequence ID" value="KYM97125.1"/>
    <property type="molecule type" value="Genomic_DNA"/>
</dbReference>
<dbReference type="AlphaFoldDB" id="A0A195C8V1"/>
<dbReference type="Proteomes" id="UP000078542">
    <property type="component" value="Unassembled WGS sequence"/>
</dbReference>
<evidence type="ECO:0000313" key="3">
    <source>
        <dbReference type="Proteomes" id="UP000078542"/>
    </source>
</evidence>
<accession>A0A195C8V1</accession>
<sequence>MYMTYSLTPNPNSADDHRSFDHQVEPFFGSLNAKNRVWTHVGLNSGLQIASQSHRARQWKREREREKETGTRRDESKEPTEPVYREELSEEGCLVLLRVYGRRVSVVRVRVSPGVLGPPRARQPRRTFVRVEAERGLQGVRRERRRWEEGEASRSGFPFSYRPTFSSSTYLVNSVTIRHFLFLAK</sequence>